<dbReference type="Proteomes" id="UP001527099">
    <property type="component" value="Unassembled WGS sequence"/>
</dbReference>
<feature type="transmembrane region" description="Helical" evidence="7">
    <location>
        <begin position="260"/>
        <end position="282"/>
    </location>
</feature>
<evidence type="ECO:0000313" key="9">
    <source>
        <dbReference type="EMBL" id="MCY9697699.1"/>
    </source>
</evidence>
<evidence type="ECO:0000259" key="8">
    <source>
        <dbReference type="PROSITE" id="PS50928"/>
    </source>
</evidence>
<evidence type="ECO:0000256" key="6">
    <source>
        <dbReference type="ARBA" id="ARBA00023136"/>
    </source>
</evidence>
<dbReference type="Gene3D" id="1.10.3720.10">
    <property type="entry name" value="MetI-like"/>
    <property type="match status" value="1"/>
</dbReference>
<dbReference type="Pfam" id="PF00528">
    <property type="entry name" value="BPD_transp_1"/>
    <property type="match status" value="1"/>
</dbReference>
<reference evidence="9 10" key="1">
    <citation type="submission" date="2022-05" db="EMBL/GenBank/DDBJ databases">
        <title>Genome Sequencing of Bee-Associated Microbes.</title>
        <authorList>
            <person name="Dunlap C."/>
        </authorList>
    </citation>
    <scope>NUCLEOTIDE SEQUENCE [LARGE SCALE GENOMIC DNA]</scope>
    <source>
        <strain evidence="9 10">NRRL B-14421</strain>
    </source>
</reference>
<proteinExistence type="inferred from homology"/>
<protein>
    <submittedName>
        <fullName evidence="9">Sugar ABC transporter permease</fullName>
    </submittedName>
</protein>
<dbReference type="CDD" id="cd06261">
    <property type="entry name" value="TM_PBP2"/>
    <property type="match status" value="1"/>
</dbReference>
<keyword evidence="2 7" id="KW-0813">Transport</keyword>
<dbReference type="PROSITE" id="PS50928">
    <property type="entry name" value="ABC_TM1"/>
    <property type="match status" value="1"/>
</dbReference>
<keyword evidence="6 7" id="KW-0472">Membrane</keyword>
<keyword evidence="4 7" id="KW-0812">Transmembrane</keyword>
<comment type="subcellular location">
    <subcellularLocation>
        <location evidence="1 7">Cell membrane</location>
        <topology evidence="1 7">Multi-pass membrane protein</topology>
    </subcellularLocation>
</comment>
<evidence type="ECO:0000256" key="3">
    <source>
        <dbReference type="ARBA" id="ARBA00022475"/>
    </source>
</evidence>
<feature type="transmembrane region" description="Helical" evidence="7">
    <location>
        <begin position="154"/>
        <end position="179"/>
    </location>
</feature>
<evidence type="ECO:0000256" key="7">
    <source>
        <dbReference type="RuleBase" id="RU363032"/>
    </source>
</evidence>
<comment type="caution">
    <text evidence="9">The sequence shown here is derived from an EMBL/GenBank/DDBJ whole genome shotgun (WGS) entry which is preliminary data.</text>
</comment>
<feature type="transmembrane region" description="Helical" evidence="7">
    <location>
        <begin position="107"/>
        <end position="127"/>
    </location>
</feature>
<comment type="similarity">
    <text evidence="7">Belongs to the binding-protein-dependent transport system permease family.</text>
</comment>
<keyword evidence="10" id="KW-1185">Reference proteome</keyword>
<dbReference type="EMBL" id="JAMDMX010000161">
    <property type="protein sequence ID" value="MCY9697699.1"/>
    <property type="molecule type" value="Genomic_DNA"/>
</dbReference>
<dbReference type="SUPFAM" id="SSF160964">
    <property type="entry name" value="MalF N-terminal region-like"/>
    <property type="match status" value="1"/>
</dbReference>
<keyword evidence="5 7" id="KW-1133">Transmembrane helix</keyword>
<dbReference type="InterPro" id="IPR000515">
    <property type="entry name" value="MetI-like"/>
</dbReference>
<dbReference type="PANTHER" id="PTHR43005">
    <property type="entry name" value="BLR7065 PROTEIN"/>
    <property type="match status" value="1"/>
</dbReference>
<dbReference type="RefSeq" id="WP_036632649.1">
    <property type="nucleotide sequence ID" value="NZ_JAMDMW010000064.1"/>
</dbReference>
<dbReference type="PANTHER" id="PTHR43005:SF1">
    <property type="entry name" value="SPERMIDINE_PUTRESCINE TRANSPORT SYSTEM PERMEASE PROTEIN"/>
    <property type="match status" value="1"/>
</dbReference>
<evidence type="ECO:0000256" key="4">
    <source>
        <dbReference type="ARBA" id="ARBA00022692"/>
    </source>
</evidence>
<sequence length="294" mass="33372">MKNLRLQRGGPYLVMLPGLLLLALFSIYPFLFLVKVSFQKYSPVGENNPYVGLKNYIQLFQDHNFWNALKVTGIFVTSSVVLEFVIGLGLAIILNRIGIGQKWFQSLMLLPIAMAPTVVGLMFRFMMNDQYGVFNYFVEMLGLDRTAWLSNPHLALPALILTDIWQWTPFMMIILLAGLKGIPDEPYEAARIDGASAWQTFRYVTIPQLSRMIVIALLLRTIDAFRIYDTIYMMTKGGPINVTSTLSWIVYDKGFKFLDFGYGAAICVVLLILVVSLLTFLLNKIDVFEVKVKP</sequence>
<feature type="transmembrane region" description="Helical" evidence="7">
    <location>
        <begin position="74"/>
        <end position="95"/>
    </location>
</feature>
<evidence type="ECO:0000256" key="5">
    <source>
        <dbReference type="ARBA" id="ARBA00022989"/>
    </source>
</evidence>
<dbReference type="SUPFAM" id="SSF161098">
    <property type="entry name" value="MetI-like"/>
    <property type="match status" value="1"/>
</dbReference>
<evidence type="ECO:0000256" key="1">
    <source>
        <dbReference type="ARBA" id="ARBA00004651"/>
    </source>
</evidence>
<feature type="transmembrane region" description="Helical" evidence="7">
    <location>
        <begin position="200"/>
        <end position="219"/>
    </location>
</feature>
<name>A0ABT4GNB3_9BACL</name>
<accession>A0ABT4GNB3</accession>
<evidence type="ECO:0000313" key="10">
    <source>
        <dbReference type="Proteomes" id="UP001527099"/>
    </source>
</evidence>
<feature type="transmembrane region" description="Helical" evidence="7">
    <location>
        <begin position="12"/>
        <end position="34"/>
    </location>
</feature>
<feature type="domain" description="ABC transmembrane type-1" evidence="8">
    <location>
        <begin position="69"/>
        <end position="283"/>
    </location>
</feature>
<evidence type="ECO:0000256" key="2">
    <source>
        <dbReference type="ARBA" id="ARBA00022448"/>
    </source>
</evidence>
<dbReference type="InterPro" id="IPR035906">
    <property type="entry name" value="MetI-like_sf"/>
</dbReference>
<keyword evidence="3" id="KW-1003">Cell membrane</keyword>
<organism evidence="9 10">
    <name type="scientific">Paenibacillus alginolyticus</name>
    <dbReference type="NCBI Taxonomy" id="59839"/>
    <lineage>
        <taxon>Bacteria</taxon>
        <taxon>Bacillati</taxon>
        <taxon>Bacillota</taxon>
        <taxon>Bacilli</taxon>
        <taxon>Bacillales</taxon>
        <taxon>Paenibacillaceae</taxon>
        <taxon>Paenibacillus</taxon>
    </lineage>
</organism>
<gene>
    <name evidence="9" type="ORF">M5X19_33310</name>
</gene>